<organism evidence="1 2">
    <name type="scientific">Artomyces pyxidatus</name>
    <dbReference type="NCBI Taxonomy" id="48021"/>
    <lineage>
        <taxon>Eukaryota</taxon>
        <taxon>Fungi</taxon>
        <taxon>Dikarya</taxon>
        <taxon>Basidiomycota</taxon>
        <taxon>Agaricomycotina</taxon>
        <taxon>Agaricomycetes</taxon>
        <taxon>Russulales</taxon>
        <taxon>Auriscalpiaceae</taxon>
        <taxon>Artomyces</taxon>
    </lineage>
</organism>
<keyword evidence="2" id="KW-1185">Reference proteome</keyword>
<comment type="caution">
    <text evidence="1">The sequence shown here is derived from an EMBL/GenBank/DDBJ whole genome shotgun (WGS) entry which is preliminary data.</text>
</comment>
<protein>
    <submittedName>
        <fullName evidence="1">Uncharacterized protein</fullName>
    </submittedName>
</protein>
<name>A0ACB8T0F9_9AGAM</name>
<proteinExistence type="predicted"/>
<evidence type="ECO:0000313" key="1">
    <source>
        <dbReference type="EMBL" id="KAI0061561.1"/>
    </source>
</evidence>
<reference evidence="1" key="2">
    <citation type="journal article" date="2022" name="New Phytol.">
        <title>Evolutionary transition to the ectomycorrhizal habit in the genomes of a hyperdiverse lineage of mushroom-forming fungi.</title>
        <authorList>
            <person name="Looney B."/>
            <person name="Miyauchi S."/>
            <person name="Morin E."/>
            <person name="Drula E."/>
            <person name="Courty P.E."/>
            <person name="Kohler A."/>
            <person name="Kuo A."/>
            <person name="LaButti K."/>
            <person name="Pangilinan J."/>
            <person name="Lipzen A."/>
            <person name="Riley R."/>
            <person name="Andreopoulos W."/>
            <person name="He G."/>
            <person name="Johnson J."/>
            <person name="Nolan M."/>
            <person name="Tritt A."/>
            <person name="Barry K.W."/>
            <person name="Grigoriev I.V."/>
            <person name="Nagy L.G."/>
            <person name="Hibbett D."/>
            <person name="Henrissat B."/>
            <person name="Matheny P.B."/>
            <person name="Labbe J."/>
            <person name="Martin F.M."/>
        </authorList>
    </citation>
    <scope>NUCLEOTIDE SEQUENCE</scope>
    <source>
        <strain evidence="1">HHB10654</strain>
    </source>
</reference>
<sequence length="532" mass="59542">MCTKWHRRSRELGWIRVTHVCRRWRAVALSNATLWNELYIDLGWEWVAEMAHRSSMTPLTILHPHTDVPPHLSQVIPIHSDRIHHLDIRIGGSAAPAVIHAVQHSMPNLRSLELHCSPIPLQFLASPCLRALHLDQVPFLWEAIPTAFLEALRTSSSVGRQTPTVPEAAGDTFVAFLQSATRLHHLSLRPVPHWPADGPPIRLPALWYLSLNDTGSNVNSFLEAVETLDAASVRVQGAYRTLEEAQHTYTLLTNLCLQRNGERAQWMATLEVAAAERYGRELDILASICPESTDDTNPAERLVHLTVAWRTSTRPRDVAPLSARLISSAVYVRRLKWVGDLPPPPAPPLAFPALEDLTIGSNHRDERHLIRWINRLPDVQALPRLRRLRITRWPALDRIADHWYRRGVDVTPLATLSHALVGRQGAIETLELDQRQDRLGTIMRAVCEVMAAPPPALAAAVAAFGAHLLANPPDSSQGQMPPWHYAIDLPPALHALLEPVEREVGGYPAMAVWLWAAALQKVGHVKWPSRRA</sequence>
<dbReference type="EMBL" id="MU277212">
    <property type="protein sequence ID" value="KAI0061561.1"/>
    <property type="molecule type" value="Genomic_DNA"/>
</dbReference>
<accession>A0ACB8T0F9</accession>
<reference evidence="1" key="1">
    <citation type="submission" date="2021-03" db="EMBL/GenBank/DDBJ databases">
        <authorList>
            <consortium name="DOE Joint Genome Institute"/>
            <person name="Ahrendt S."/>
            <person name="Looney B.P."/>
            <person name="Miyauchi S."/>
            <person name="Morin E."/>
            <person name="Drula E."/>
            <person name="Courty P.E."/>
            <person name="Chicoki N."/>
            <person name="Fauchery L."/>
            <person name="Kohler A."/>
            <person name="Kuo A."/>
            <person name="Labutti K."/>
            <person name="Pangilinan J."/>
            <person name="Lipzen A."/>
            <person name="Riley R."/>
            <person name="Andreopoulos W."/>
            <person name="He G."/>
            <person name="Johnson J."/>
            <person name="Barry K.W."/>
            <person name="Grigoriev I.V."/>
            <person name="Nagy L."/>
            <person name="Hibbett D."/>
            <person name="Henrissat B."/>
            <person name="Matheny P.B."/>
            <person name="Labbe J."/>
            <person name="Martin F."/>
        </authorList>
    </citation>
    <scope>NUCLEOTIDE SEQUENCE</scope>
    <source>
        <strain evidence="1">HHB10654</strain>
    </source>
</reference>
<dbReference type="Proteomes" id="UP000814140">
    <property type="component" value="Unassembled WGS sequence"/>
</dbReference>
<gene>
    <name evidence="1" type="ORF">BV25DRAFT_1839019</name>
</gene>
<evidence type="ECO:0000313" key="2">
    <source>
        <dbReference type="Proteomes" id="UP000814140"/>
    </source>
</evidence>